<evidence type="ECO:0000313" key="3">
    <source>
        <dbReference type="Proteomes" id="UP000736672"/>
    </source>
</evidence>
<organism evidence="2 3">
    <name type="scientific">Fusarium solani</name>
    <name type="common">Filamentous fungus</name>
    <dbReference type="NCBI Taxonomy" id="169388"/>
    <lineage>
        <taxon>Eukaryota</taxon>
        <taxon>Fungi</taxon>
        <taxon>Dikarya</taxon>
        <taxon>Ascomycota</taxon>
        <taxon>Pezizomycotina</taxon>
        <taxon>Sordariomycetes</taxon>
        <taxon>Hypocreomycetidae</taxon>
        <taxon>Hypocreales</taxon>
        <taxon>Nectriaceae</taxon>
        <taxon>Fusarium</taxon>
        <taxon>Fusarium solani species complex</taxon>
    </lineage>
</organism>
<comment type="caution">
    <text evidence="2">The sequence shown here is derived from an EMBL/GenBank/DDBJ whole genome shotgun (WGS) entry which is preliminary data.</text>
</comment>
<feature type="region of interest" description="Disordered" evidence="1">
    <location>
        <begin position="92"/>
        <end position="114"/>
    </location>
</feature>
<accession>A0A9P9H399</accession>
<keyword evidence="3" id="KW-1185">Reference proteome</keyword>
<dbReference type="AlphaFoldDB" id="A0A9P9H399"/>
<reference evidence="2" key="1">
    <citation type="journal article" date="2021" name="Nat. Commun.">
        <title>Genetic determinants of endophytism in the Arabidopsis root mycobiome.</title>
        <authorList>
            <person name="Mesny F."/>
            <person name="Miyauchi S."/>
            <person name="Thiergart T."/>
            <person name="Pickel B."/>
            <person name="Atanasova L."/>
            <person name="Karlsson M."/>
            <person name="Huettel B."/>
            <person name="Barry K.W."/>
            <person name="Haridas S."/>
            <person name="Chen C."/>
            <person name="Bauer D."/>
            <person name="Andreopoulos W."/>
            <person name="Pangilinan J."/>
            <person name="LaButti K."/>
            <person name="Riley R."/>
            <person name="Lipzen A."/>
            <person name="Clum A."/>
            <person name="Drula E."/>
            <person name="Henrissat B."/>
            <person name="Kohler A."/>
            <person name="Grigoriev I.V."/>
            <person name="Martin F.M."/>
            <person name="Hacquard S."/>
        </authorList>
    </citation>
    <scope>NUCLEOTIDE SEQUENCE</scope>
    <source>
        <strain evidence="2">FSSC 5 MPI-SDFR-AT-0091</strain>
    </source>
</reference>
<gene>
    <name evidence="2" type="ORF">B0J15DRAFT_468096</name>
</gene>
<dbReference type="OrthoDB" id="5093543at2759"/>
<proteinExistence type="predicted"/>
<evidence type="ECO:0000256" key="1">
    <source>
        <dbReference type="SAM" id="MobiDB-lite"/>
    </source>
</evidence>
<dbReference type="Proteomes" id="UP000736672">
    <property type="component" value="Unassembled WGS sequence"/>
</dbReference>
<protein>
    <submittedName>
        <fullName evidence="2">Uncharacterized protein</fullName>
    </submittedName>
</protein>
<name>A0A9P9H399_FUSSL</name>
<sequence>MSDAEDRDPRRDSDEDEEETRLYQAIHLRRYTCKLVGYMLNSRSDPKCIGDTLEFPCGEGDSAKTCLTLAFENDLRVKALQTLVQYACDRALGGGTSRGGNTDCKRRSERKKVA</sequence>
<feature type="compositionally biased region" description="Basic and acidic residues" evidence="1">
    <location>
        <begin position="103"/>
        <end position="114"/>
    </location>
</feature>
<dbReference type="EMBL" id="JAGTJS010000013">
    <property type="protein sequence ID" value="KAH7249563.1"/>
    <property type="molecule type" value="Genomic_DNA"/>
</dbReference>
<evidence type="ECO:0000313" key="2">
    <source>
        <dbReference type="EMBL" id="KAH7249563.1"/>
    </source>
</evidence>